<evidence type="ECO:0000259" key="3">
    <source>
        <dbReference type="PROSITE" id="PS51186"/>
    </source>
</evidence>
<dbReference type="SUPFAM" id="SSF55729">
    <property type="entry name" value="Acyl-CoA N-acyltransferases (Nat)"/>
    <property type="match status" value="1"/>
</dbReference>
<dbReference type="CDD" id="cd04301">
    <property type="entry name" value="NAT_SF"/>
    <property type="match status" value="1"/>
</dbReference>
<organism evidence="4 5">
    <name type="scientific">Kribbella pittospori</name>
    <dbReference type="NCBI Taxonomy" id="722689"/>
    <lineage>
        <taxon>Bacteria</taxon>
        <taxon>Bacillati</taxon>
        <taxon>Actinomycetota</taxon>
        <taxon>Actinomycetes</taxon>
        <taxon>Propionibacteriales</taxon>
        <taxon>Kribbellaceae</taxon>
        <taxon>Kribbella</taxon>
    </lineage>
</organism>
<evidence type="ECO:0000313" key="5">
    <source>
        <dbReference type="Proteomes" id="UP000291144"/>
    </source>
</evidence>
<keyword evidence="5" id="KW-1185">Reference proteome</keyword>
<comment type="caution">
    <text evidence="4">The sequence shown here is derived from an EMBL/GenBank/DDBJ whole genome shotgun (WGS) entry which is preliminary data.</text>
</comment>
<dbReference type="Proteomes" id="UP000291144">
    <property type="component" value="Unassembled WGS sequence"/>
</dbReference>
<keyword evidence="1 4" id="KW-0808">Transferase</keyword>
<dbReference type="InterPro" id="IPR050832">
    <property type="entry name" value="Bact_Acetyltransf"/>
</dbReference>
<dbReference type="PROSITE" id="PS51186">
    <property type="entry name" value="GNAT"/>
    <property type="match status" value="1"/>
</dbReference>
<dbReference type="AlphaFoldDB" id="A0A4V2M971"/>
<reference evidence="4 5" key="1">
    <citation type="submission" date="2019-02" db="EMBL/GenBank/DDBJ databases">
        <title>Kribbella capetownensis sp. nov. and Kribbella speibonae sp. nov., isolated from soil.</title>
        <authorList>
            <person name="Curtis S.M."/>
            <person name="Norton I."/>
            <person name="Everest G.J."/>
            <person name="Meyers P.R."/>
        </authorList>
    </citation>
    <scope>NUCLEOTIDE SEQUENCE [LARGE SCALE GENOMIC DNA]</scope>
    <source>
        <strain evidence="4 5">NRRL B-24813</strain>
    </source>
</reference>
<dbReference type="InterPro" id="IPR016181">
    <property type="entry name" value="Acyl_CoA_acyltransferase"/>
</dbReference>
<evidence type="ECO:0000256" key="1">
    <source>
        <dbReference type="ARBA" id="ARBA00022679"/>
    </source>
</evidence>
<sequence length="152" mass="16305">MQIRPAQATDAAAVNELLEQLGYVQDGTATTATRIQTWDDDPSSATYVADADGNLLGLVAVHICPFFQLAGSSGRIMALVVSDHARGQGIGGQLVAVAESFAASRGCTRMEVTSADRRQAAHTFYRHRGYQDQTGTSSRFLRDLNHPTEAAH</sequence>
<gene>
    <name evidence="4" type="ORF">E0H73_39465</name>
</gene>
<protein>
    <submittedName>
        <fullName evidence="4">GNAT family N-acetyltransferase</fullName>
    </submittedName>
</protein>
<dbReference type="InterPro" id="IPR000182">
    <property type="entry name" value="GNAT_dom"/>
</dbReference>
<keyword evidence="2" id="KW-0012">Acyltransferase</keyword>
<accession>A0A4V2M971</accession>
<dbReference type="Gene3D" id="3.40.630.30">
    <property type="match status" value="1"/>
</dbReference>
<feature type="domain" description="N-acetyltransferase" evidence="3">
    <location>
        <begin position="1"/>
        <end position="152"/>
    </location>
</feature>
<name>A0A4V2M971_9ACTN</name>
<evidence type="ECO:0000256" key="2">
    <source>
        <dbReference type="ARBA" id="ARBA00023315"/>
    </source>
</evidence>
<dbReference type="PANTHER" id="PTHR43877:SF2">
    <property type="entry name" value="AMINOALKYLPHOSPHONATE N-ACETYLTRANSFERASE-RELATED"/>
    <property type="match status" value="1"/>
</dbReference>
<dbReference type="Pfam" id="PF00583">
    <property type="entry name" value="Acetyltransf_1"/>
    <property type="match status" value="1"/>
</dbReference>
<proteinExistence type="predicted"/>
<evidence type="ECO:0000313" key="4">
    <source>
        <dbReference type="EMBL" id="TCC54232.1"/>
    </source>
</evidence>
<dbReference type="GO" id="GO:0016747">
    <property type="term" value="F:acyltransferase activity, transferring groups other than amino-acyl groups"/>
    <property type="evidence" value="ECO:0007669"/>
    <property type="project" value="InterPro"/>
</dbReference>
<dbReference type="PANTHER" id="PTHR43877">
    <property type="entry name" value="AMINOALKYLPHOSPHONATE N-ACETYLTRANSFERASE-RELATED-RELATED"/>
    <property type="match status" value="1"/>
</dbReference>
<dbReference type="EMBL" id="SJKB01000020">
    <property type="protein sequence ID" value="TCC54232.1"/>
    <property type="molecule type" value="Genomic_DNA"/>
</dbReference>
<dbReference type="OrthoDB" id="9789603at2"/>